<dbReference type="Pfam" id="PF25796">
    <property type="entry name" value="BREX_BrxC_4th"/>
    <property type="match status" value="1"/>
</dbReference>
<dbReference type="OrthoDB" id="3201900at2"/>
<evidence type="ECO:0008006" key="7">
    <source>
        <dbReference type="Google" id="ProtNLM"/>
    </source>
</evidence>
<accession>A0A4Y7RN61</accession>
<dbReference type="RefSeq" id="WP_134214351.1">
    <property type="nucleotide sequence ID" value="NZ_QFFZ01000030.1"/>
</dbReference>
<name>A0A4Y7RN61_9FIRM</name>
<evidence type="ECO:0000259" key="3">
    <source>
        <dbReference type="Pfam" id="PF25792"/>
    </source>
</evidence>
<sequence>MKIQDMFKKDIARQIQGVVKIGQDSTEMITMELDEYVVTKELNRYFDEFFESYRKGTTTRTDKMGVWISGFFGSGKSHFLKILSYLLSNKTYDGKKAISFFEGKIADSRIMADMQVASNTSADVILFNIDAEADSDSKTNKDAIVKVFMKVFNKMQGFCGSMPWIADLERQMSKDGVYDRFRARFKELSGNEWENAREDFYFEEDNIVQALADTTKMSIDAARSWYSKSEGNYSLDINTFARRVREYIEAKSKAIGKKHFVIFLCDEIGQYIGSDSGLMLNLQTVVENLGTECGGQAWVIATSQQDIDSITKVDRDNFSKIIGRFDTRLSLSSANVDEVIKKRLLAKTDTAADKLRLLYADKAAILKNLITFSPDTPEKKLYSSPEDFVEVYPFIPYQFNLLQAVFTGIRTHGASGKHLSEGERSLLNAFQEAAMQFSSFDDGILIPFNAFYKTIETFLDHNIRAVIIKAAESAERSDGALQPYDVEVLKVLFMVKYISNVLPANLENITTIMLQNIDQDKIEAKKKVDASLRRLEDQKLIIKNGDQFIFLTNEEQDINREIREIKIDTSEIIDKVGDEIFSALFGLNKKYRYNDRYDFSFNTIIDDRPRGAQKEEIGIRVLTPMYALGGANDIELKTMSMRERNVIVALPSDMAFIEEMEQALQIETYIRRNAGKTSTDVVEDIKTTKAREGKQRADRCRELIIEALKRADIYVYGNKLDIKEKQPSERINDAFKALVEGIYTKQNYITKPFYTSDSLREILTAKDTQITLEGMEPTAPNHLAVTEMSDVITRSSYKNIPITMRSLIDIFGKIPYGWKDMDIAGIVLTLFKKQEIRLELGGESIAGTDVNVINYVTKREYLERILIKTRVKISPALLANAKNLAKDIFGRSDLPNDEDGLMARIKELASAELTRHDPENPGIKQLLDEYGKNARYPGKAVLESGKKLYEEIKRIKDIKAFYDFLSDEKESLLDYEEDVQDVKKFFKNQKLIFDKALQMLTIYEGNRSYVLDPETIKLVEAIEHITRLPSPYSEIHKLPELVEQFMTCFVNLLEEECKPIRADIEADRAATLSDLERRSCKESFSDKVRADFTALLERLSHANNIYEAIAMRTESDRMKQRFIQSFDEEEARIAARQARAGEDATPPPPARKTKTVSLKTLFHGTSQVSSKDDIDKLLDDLRAKLEAQLEENTTIKII</sequence>
<evidence type="ECO:0000259" key="4">
    <source>
        <dbReference type="Pfam" id="PF25796"/>
    </source>
</evidence>
<evidence type="ECO:0000313" key="6">
    <source>
        <dbReference type="Proteomes" id="UP000297597"/>
    </source>
</evidence>
<evidence type="ECO:0000259" key="2">
    <source>
        <dbReference type="Pfam" id="PF25791"/>
    </source>
</evidence>
<gene>
    <name evidence="5" type="ORF">Pmgp_02536</name>
</gene>
<dbReference type="InterPro" id="IPR058036">
    <property type="entry name" value="BREX_BrxC_4th"/>
</dbReference>
<evidence type="ECO:0000313" key="5">
    <source>
        <dbReference type="EMBL" id="TEB10236.1"/>
    </source>
</evidence>
<comment type="caution">
    <text evidence="5">The sequence shown here is derived from an EMBL/GenBank/DDBJ whole genome shotgun (WGS) entry which is preliminary data.</text>
</comment>
<organism evidence="5 6">
    <name type="scientific">Pelotomaculum propionicicum</name>
    <dbReference type="NCBI Taxonomy" id="258475"/>
    <lineage>
        <taxon>Bacteria</taxon>
        <taxon>Bacillati</taxon>
        <taxon>Bacillota</taxon>
        <taxon>Clostridia</taxon>
        <taxon>Eubacteriales</taxon>
        <taxon>Desulfotomaculaceae</taxon>
        <taxon>Pelotomaculum</taxon>
    </lineage>
</organism>
<dbReference type="SUPFAM" id="SSF52540">
    <property type="entry name" value="P-loop containing nucleoside triphosphate hydrolases"/>
    <property type="match status" value="1"/>
</dbReference>
<feature type="region of interest" description="Disordered" evidence="1">
    <location>
        <begin position="1135"/>
        <end position="1154"/>
    </location>
</feature>
<dbReference type="Pfam" id="PF25792">
    <property type="entry name" value="BREX_BrxC_helical"/>
    <property type="match status" value="1"/>
</dbReference>
<reference evidence="5 6" key="1">
    <citation type="journal article" date="2018" name="Environ. Microbiol.">
        <title>Novel energy conservation strategies and behaviour of Pelotomaculum schinkii driving syntrophic propionate catabolism.</title>
        <authorList>
            <person name="Hidalgo-Ahumada C.A.P."/>
            <person name="Nobu M.K."/>
            <person name="Narihiro T."/>
            <person name="Tamaki H."/>
            <person name="Liu W.T."/>
            <person name="Kamagata Y."/>
            <person name="Stams A.J.M."/>
            <person name="Imachi H."/>
            <person name="Sousa D.Z."/>
        </authorList>
    </citation>
    <scope>NUCLEOTIDE SEQUENCE [LARGE SCALE GENOMIC DNA]</scope>
    <source>
        <strain evidence="5 6">MGP</strain>
    </source>
</reference>
<keyword evidence="6" id="KW-1185">Reference proteome</keyword>
<dbReference type="InterPro" id="IPR027417">
    <property type="entry name" value="P-loop_NTPase"/>
</dbReference>
<dbReference type="AlphaFoldDB" id="A0A4Y7RN61"/>
<evidence type="ECO:0000256" key="1">
    <source>
        <dbReference type="SAM" id="MobiDB-lite"/>
    </source>
</evidence>
<feature type="domain" description="Probable ATP-binding protein BrxC 4th six-stranded beta-sheet" evidence="4">
    <location>
        <begin position="566"/>
        <end position="738"/>
    </location>
</feature>
<feature type="domain" description="Probable ATP-binding protein BrxC alpha-helical" evidence="3">
    <location>
        <begin position="878"/>
        <end position="1007"/>
    </location>
</feature>
<dbReference type="InterPro" id="IPR058037">
    <property type="entry name" value="BREX_BrxC_helical"/>
</dbReference>
<dbReference type="Pfam" id="PF25791">
    <property type="entry name" value="WHD_BREX_BrxC"/>
    <property type="match status" value="1"/>
</dbReference>
<dbReference type="NCBIfam" id="NF033441">
    <property type="entry name" value="BREX_BrxC"/>
    <property type="match status" value="1"/>
</dbReference>
<dbReference type="EMBL" id="QFFZ01000030">
    <property type="protein sequence ID" value="TEB10236.1"/>
    <property type="molecule type" value="Genomic_DNA"/>
</dbReference>
<dbReference type="InterPro" id="IPR058038">
    <property type="entry name" value="BREX_BrxC_wHTH"/>
</dbReference>
<dbReference type="Proteomes" id="UP000297597">
    <property type="component" value="Unassembled WGS sequence"/>
</dbReference>
<dbReference type="InterPro" id="IPR047679">
    <property type="entry name" value="BREX_BrxC"/>
</dbReference>
<feature type="domain" description="Probable ATP-binding protein BrxC winged helix-turn-helix" evidence="2">
    <location>
        <begin position="745"/>
        <end position="870"/>
    </location>
</feature>
<protein>
    <recommendedName>
        <fullName evidence="7">BREX system P-loop protein BrxC</fullName>
    </recommendedName>
</protein>
<proteinExistence type="predicted"/>